<proteinExistence type="predicted"/>
<dbReference type="EMBL" id="GBRH01241531">
    <property type="protein sequence ID" value="JAD56364.1"/>
    <property type="molecule type" value="Transcribed_RNA"/>
</dbReference>
<name>A0A0A9AX88_ARUDO</name>
<accession>A0A0A9AX88</accession>
<sequence length="76" mass="9241">MYCWVICFALMFGLLFMFTWHPLHAKTWAQSWYYGFHKKLRNPCLVDQKLNCRINDYIFLALLHFSLIVCSKSCQW</sequence>
<protein>
    <recommendedName>
        <fullName evidence="3">Secreted protein</fullName>
    </recommendedName>
</protein>
<evidence type="ECO:0008006" key="3">
    <source>
        <dbReference type="Google" id="ProtNLM"/>
    </source>
</evidence>
<feature type="signal peptide" evidence="1">
    <location>
        <begin position="1"/>
        <end position="25"/>
    </location>
</feature>
<dbReference type="AlphaFoldDB" id="A0A0A9AX88"/>
<organism evidence="2">
    <name type="scientific">Arundo donax</name>
    <name type="common">Giant reed</name>
    <name type="synonym">Donax arundinaceus</name>
    <dbReference type="NCBI Taxonomy" id="35708"/>
    <lineage>
        <taxon>Eukaryota</taxon>
        <taxon>Viridiplantae</taxon>
        <taxon>Streptophyta</taxon>
        <taxon>Embryophyta</taxon>
        <taxon>Tracheophyta</taxon>
        <taxon>Spermatophyta</taxon>
        <taxon>Magnoliopsida</taxon>
        <taxon>Liliopsida</taxon>
        <taxon>Poales</taxon>
        <taxon>Poaceae</taxon>
        <taxon>PACMAD clade</taxon>
        <taxon>Arundinoideae</taxon>
        <taxon>Arundineae</taxon>
        <taxon>Arundo</taxon>
    </lineage>
</organism>
<evidence type="ECO:0000313" key="2">
    <source>
        <dbReference type="EMBL" id="JAD56364.1"/>
    </source>
</evidence>
<reference evidence="2" key="1">
    <citation type="submission" date="2014-09" db="EMBL/GenBank/DDBJ databases">
        <authorList>
            <person name="Magalhaes I.L.F."/>
            <person name="Oliveira U."/>
            <person name="Santos F.R."/>
            <person name="Vidigal T.H.D.A."/>
            <person name="Brescovit A.D."/>
            <person name="Santos A.J."/>
        </authorList>
    </citation>
    <scope>NUCLEOTIDE SEQUENCE</scope>
    <source>
        <tissue evidence="2">Shoot tissue taken approximately 20 cm above the soil surface</tissue>
    </source>
</reference>
<keyword evidence="1" id="KW-0732">Signal</keyword>
<feature type="chain" id="PRO_5002042732" description="Secreted protein" evidence="1">
    <location>
        <begin position="26"/>
        <end position="76"/>
    </location>
</feature>
<evidence type="ECO:0000256" key="1">
    <source>
        <dbReference type="SAM" id="SignalP"/>
    </source>
</evidence>
<reference evidence="2" key="2">
    <citation type="journal article" date="2015" name="Data Brief">
        <title>Shoot transcriptome of the giant reed, Arundo donax.</title>
        <authorList>
            <person name="Barrero R.A."/>
            <person name="Guerrero F.D."/>
            <person name="Moolhuijzen P."/>
            <person name="Goolsby J.A."/>
            <person name="Tidwell J."/>
            <person name="Bellgard S.E."/>
            <person name="Bellgard M.I."/>
        </authorList>
    </citation>
    <scope>NUCLEOTIDE SEQUENCE</scope>
    <source>
        <tissue evidence="2">Shoot tissue taken approximately 20 cm above the soil surface</tissue>
    </source>
</reference>